<comment type="caution">
    <text evidence="2">The sequence shown here is derived from an EMBL/GenBank/DDBJ whole genome shotgun (WGS) entry which is preliminary data.</text>
</comment>
<feature type="region of interest" description="Disordered" evidence="1">
    <location>
        <begin position="18"/>
        <end position="73"/>
    </location>
</feature>
<dbReference type="InterPro" id="IPR038143">
    <property type="entry name" value="NigD-like_C_dom_sf"/>
</dbReference>
<dbReference type="EMBL" id="QUMU01000012">
    <property type="protein sequence ID" value="REG25936.1"/>
    <property type="molecule type" value="Genomic_DNA"/>
</dbReference>
<proteinExistence type="predicted"/>
<sequence>MRKPVWSGLVLCALLGCTGPKSSTGGEEPQPPPAPAESPTEAPVEAPPGEPKAPAAPDSAPRPLQVTASPAPKDDIVLKSVELQGDTLVVRVMHSGGCKPHTYELLWNGGFQKSAAGDARAELVLAHTANGDSCEALLNRTASFELGPLKQRWREQNKGEHGAVELRFTGSQITGRYTF</sequence>
<evidence type="ECO:0008006" key="4">
    <source>
        <dbReference type="Google" id="ProtNLM"/>
    </source>
</evidence>
<evidence type="ECO:0000313" key="3">
    <source>
        <dbReference type="Proteomes" id="UP000256345"/>
    </source>
</evidence>
<keyword evidence="3" id="KW-1185">Reference proteome</keyword>
<evidence type="ECO:0000256" key="1">
    <source>
        <dbReference type="SAM" id="MobiDB-lite"/>
    </source>
</evidence>
<reference evidence="2 3" key="1">
    <citation type="submission" date="2018-08" db="EMBL/GenBank/DDBJ databases">
        <title>Genomic Encyclopedia of Archaeal and Bacterial Type Strains, Phase II (KMG-II): from individual species to whole genera.</title>
        <authorList>
            <person name="Goeker M."/>
        </authorList>
    </citation>
    <scope>NUCLEOTIDE SEQUENCE [LARGE SCALE GENOMIC DNA]</scope>
    <source>
        <strain evidence="2 3">DSM 2261</strain>
    </source>
</reference>
<evidence type="ECO:0000313" key="2">
    <source>
        <dbReference type="EMBL" id="REG25936.1"/>
    </source>
</evidence>
<dbReference type="Proteomes" id="UP000256345">
    <property type="component" value="Unassembled WGS sequence"/>
</dbReference>
<dbReference type="RefSeq" id="WP_147333117.1">
    <property type="nucleotide sequence ID" value="NZ_CP011509.1"/>
</dbReference>
<gene>
    <name evidence="2" type="ORF">ATI61_11231</name>
</gene>
<dbReference type="Gene3D" id="2.60.40.2370">
    <property type="entry name" value="NigD-like, C-terminal beta sandwich domain"/>
    <property type="match status" value="1"/>
</dbReference>
<dbReference type="PROSITE" id="PS51257">
    <property type="entry name" value="PROKAR_LIPOPROTEIN"/>
    <property type="match status" value="1"/>
</dbReference>
<organism evidence="2 3">
    <name type="scientific">Archangium gephyra</name>
    <dbReference type="NCBI Taxonomy" id="48"/>
    <lineage>
        <taxon>Bacteria</taxon>
        <taxon>Pseudomonadati</taxon>
        <taxon>Myxococcota</taxon>
        <taxon>Myxococcia</taxon>
        <taxon>Myxococcales</taxon>
        <taxon>Cystobacterineae</taxon>
        <taxon>Archangiaceae</taxon>
        <taxon>Archangium</taxon>
    </lineage>
</organism>
<protein>
    <recommendedName>
        <fullName evidence="4">Lipoprotein</fullName>
    </recommendedName>
</protein>
<name>A0ABX9JRT6_9BACT</name>
<accession>A0ABX9JRT6</accession>